<keyword evidence="3" id="KW-0677">Repeat</keyword>
<protein>
    <submittedName>
        <fullName evidence="6">Uncharacterized protein</fullName>
    </submittedName>
</protein>
<dbReference type="PANTHER" id="PTHR22652">
    <property type="entry name" value="NUCLEOPORIN NUP43"/>
    <property type="match status" value="1"/>
</dbReference>
<sequence>MAGLSRSVGGLELWDIRCSPSPVSRSAREWGATGLGAAGRSCHDCIYSLQVHPSRPDICASGGSSGAVALWDLRASTRPLALAGGDPGAGPVWEVRFDTREGGADGASNGGAQASLPAVVYCTEDGALCRVSADPAAAAAGGAGWRPEELGWGSTARQSSAGGSGAARRGGETSLLSLPVAINSFDVGGPFGSDVVAVTGRQTLIYLSPA</sequence>
<evidence type="ECO:0000256" key="5">
    <source>
        <dbReference type="SAM" id="MobiDB-lite"/>
    </source>
</evidence>
<proteinExistence type="predicted"/>
<evidence type="ECO:0000256" key="1">
    <source>
        <dbReference type="ARBA" id="ARBA00004123"/>
    </source>
</evidence>
<keyword evidence="2" id="KW-0853">WD repeat</keyword>
<evidence type="ECO:0000313" key="6">
    <source>
        <dbReference type="EMBL" id="KXZ44341.1"/>
    </source>
</evidence>
<keyword evidence="4" id="KW-0539">Nucleus</keyword>
<dbReference type="EMBL" id="LSYV01000070">
    <property type="protein sequence ID" value="KXZ44341.1"/>
    <property type="molecule type" value="Genomic_DNA"/>
</dbReference>
<dbReference type="PANTHER" id="PTHR22652:SF0">
    <property type="entry name" value="NUCLEOPORIN NUP43"/>
    <property type="match status" value="1"/>
</dbReference>
<comment type="caution">
    <text evidence="6">The sequence shown here is derived from an EMBL/GenBank/DDBJ whole genome shotgun (WGS) entry which is preliminary data.</text>
</comment>
<comment type="subcellular location">
    <subcellularLocation>
        <location evidence="1">Nucleus</location>
    </subcellularLocation>
</comment>
<dbReference type="SUPFAM" id="SSF50978">
    <property type="entry name" value="WD40 repeat-like"/>
    <property type="match status" value="1"/>
</dbReference>
<accession>A0A150G3G7</accession>
<feature type="region of interest" description="Disordered" evidence="5">
    <location>
        <begin position="142"/>
        <end position="168"/>
    </location>
</feature>
<organism evidence="6 7">
    <name type="scientific">Gonium pectorale</name>
    <name type="common">Green alga</name>
    <dbReference type="NCBI Taxonomy" id="33097"/>
    <lineage>
        <taxon>Eukaryota</taxon>
        <taxon>Viridiplantae</taxon>
        <taxon>Chlorophyta</taxon>
        <taxon>core chlorophytes</taxon>
        <taxon>Chlorophyceae</taxon>
        <taxon>CS clade</taxon>
        <taxon>Chlamydomonadales</taxon>
        <taxon>Volvocaceae</taxon>
        <taxon>Gonium</taxon>
    </lineage>
</organism>
<reference evidence="7" key="1">
    <citation type="journal article" date="2016" name="Nat. Commun.">
        <title>The Gonium pectorale genome demonstrates co-option of cell cycle regulation during the evolution of multicellularity.</title>
        <authorList>
            <person name="Hanschen E.R."/>
            <person name="Marriage T.N."/>
            <person name="Ferris P.J."/>
            <person name="Hamaji T."/>
            <person name="Toyoda A."/>
            <person name="Fujiyama A."/>
            <person name="Neme R."/>
            <person name="Noguchi H."/>
            <person name="Minakuchi Y."/>
            <person name="Suzuki M."/>
            <person name="Kawai-Toyooka H."/>
            <person name="Smith D.R."/>
            <person name="Sparks H."/>
            <person name="Anderson J."/>
            <person name="Bakaric R."/>
            <person name="Luria V."/>
            <person name="Karger A."/>
            <person name="Kirschner M.W."/>
            <person name="Durand P.M."/>
            <person name="Michod R.E."/>
            <person name="Nozaki H."/>
            <person name="Olson B.J."/>
        </authorList>
    </citation>
    <scope>NUCLEOTIDE SEQUENCE [LARGE SCALE GENOMIC DNA]</scope>
    <source>
        <strain evidence="7">NIES-2863</strain>
    </source>
</reference>
<name>A0A150G3G7_GONPE</name>
<evidence type="ECO:0000256" key="4">
    <source>
        <dbReference type="ARBA" id="ARBA00023242"/>
    </source>
</evidence>
<keyword evidence="7" id="KW-1185">Reference proteome</keyword>
<dbReference type="InterPro" id="IPR036322">
    <property type="entry name" value="WD40_repeat_dom_sf"/>
</dbReference>
<evidence type="ECO:0000256" key="3">
    <source>
        <dbReference type="ARBA" id="ARBA00022737"/>
    </source>
</evidence>
<evidence type="ECO:0000256" key="2">
    <source>
        <dbReference type="ARBA" id="ARBA00022574"/>
    </source>
</evidence>
<gene>
    <name evidence="6" type="ORF">GPECTOR_69g434</name>
</gene>
<dbReference type="InterPro" id="IPR015943">
    <property type="entry name" value="WD40/YVTN_repeat-like_dom_sf"/>
</dbReference>
<evidence type="ECO:0000313" key="7">
    <source>
        <dbReference type="Proteomes" id="UP000075714"/>
    </source>
</evidence>
<dbReference type="GO" id="GO:0031080">
    <property type="term" value="C:nuclear pore outer ring"/>
    <property type="evidence" value="ECO:0007669"/>
    <property type="project" value="TreeGrafter"/>
</dbReference>
<dbReference type="Proteomes" id="UP000075714">
    <property type="component" value="Unassembled WGS sequence"/>
</dbReference>
<dbReference type="STRING" id="33097.A0A150G3G7"/>
<dbReference type="AlphaFoldDB" id="A0A150G3G7"/>
<dbReference type="Gene3D" id="2.130.10.10">
    <property type="entry name" value="YVTN repeat-like/Quinoprotein amine dehydrogenase"/>
    <property type="match status" value="1"/>
</dbReference>
<dbReference type="OrthoDB" id="9890280at2759"/>